<dbReference type="EMBL" id="QZBT01000172">
    <property type="protein sequence ID" value="THZ77535.1"/>
    <property type="molecule type" value="Genomic_DNA"/>
</dbReference>
<accession>A0A4S9XE21</accession>
<dbReference type="AlphaFoldDB" id="A0A4S9XE21"/>
<feature type="compositionally biased region" description="Basic and acidic residues" evidence="1">
    <location>
        <begin position="168"/>
        <end position="177"/>
    </location>
</feature>
<name>A0A4S9XE21_AURPU</name>
<feature type="region of interest" description="Disordered" evidence="1">
    <location>
        <begin position="151"/>
        <end position="177"/>
    </location>
</feature>
<protein>
    <submittedName>
        <fullName evidence="2">Uncharacterized protein</fullName>
    </submittedName>
</protein>
<organism evidence="2 3">
    <name type="scientific">Aureobasidium pullulans</name>
    <name type="common">Black yeast</name>
    <name type="synonym">Pullularia pullulans</name>
    <dbReference type="NCBI Taxonomy" id="5580"/>
    <lineage>
        <taxon>Eukaryota</taxon>
        <taxon>Fungi</taxon>
        <taxon>Dikarya</taxon>
        <taxon>Ascomycota</taxon>
        <taxon>Pezizomycotina</taxon>
        <taxon>Dothideomycetes</taxon>
        <taxon>Dothideomycetidae</taxon>
        <taxon>Dothideales</taxon>
        <taxon>Saccotheciaceae</taxon>
        <taxon>Aureobasidium</taxon>
    </lineage>
</organism>
<sequence>MAHQIRTLLKFVPGCAVNNYIGSGHEHRWIEEQLELANTLYLKYNEPLLRMQHFSTLMKRVKDRVRREQKEKKCKTKFRVEKAQFTKCKNKDKKQRMIAKHLELLDDAIKITETYVNDPSRNHITSNIRLARNFFAILMTESPGFIDDEVEEGEVSEGTNSEEVEYDSEYHDLDVDD</sequence>
<dbReference type="Proteomes" id="UP000310039">
    <property type="component" value="Unassembled WGS sequence"/>
</dbReference>
<feature type="compositionally biased region" description="Acidic residues" evidence="1">
    <location>
        <begin position="151"/>
        <end position="167"/>
    </location>
</feature>
<reference evidence="2 3" key="1">
    <citation type="submission" date="2018-10" db="EMBL/GenBank/DDBJ databases">
        <title>Fifty Aureobasidium pullulans genomes reveal a recombining polyextremotolerant generalist.</title>
        <authorList>
            <person name="Gostincar C."/>
            <person name="Turk M."/>
            <person name="Zajc J."/>
            <person name="Gunde-Cimerman N."/>
        </authorList>
    </citation>
    <scope>NUCLEOTIDE SEQUENCE [LARGE SCALE GENOMIC DNA]</scope>
    <source>
        <strain evidence="2 3">EXF-3403</strain>
    </source>
</reference>
<evidence type="ECO:0000256" key="1">
    <source>
        <dbReference type="SAM" id="MobiDB-lite"/>
    </source>
</evidence>
<proteinExistence type="predicted"/>
<comment type="caution">
    <text evidence="2">The sequence shown here is derived from an EMBL/GenBank/DDBJ whole genome shotgun (WGS) entry which is preliminary data.</text>
</comment>
<gene>
    <name evidence="2" type="ORF">D6C84_08476</name>
</gene>
<evidence type="ECO:0000313" key="2">
    <source>
        <dbReference type="EMBL" id="THZ77535.1"/>
    </source>
</evidence>
<evidence type="ECO:0000313" key="3">
    <source>
        <dbReference type="Proteomes" id="UP000310039"/>
    </source>
</evidence>